<dbReference type="InParanoid" id="A0A6L2PR10"/>
<evidence type="ECO:0000313" key="1">
    <source>
        <dbReference type="EMBL" id="GFG35029.1"/>
    </source>
</evidence>
<dbReference type="Proteomes" id="UP000502823">
    <property type="component" value="Unassembled WGS sequence"/>
</dbReference>
<keyword evidence="2" id="KW-1185">Reference proteome</keyword>
<protein>
    <submittedName>
        <fullName evidence="1">Uncharacterized protein</fullName>
    </submittedName>
</protein>
<dbReference type="AlphaFoldDB" id="A0A6L2PR10"/>
<dbReference type="OrthoDB" id="8206504at2759"/>
<proteinExistence type="predicted"/>
<name>A0A6L2PR10_COPFO</name>
<accession>A0A6L2PR10</accession>
<organism evidence="1 2">
    <name type="scientific">Coptotermes formosanus</name>
    <name type="common">Formosan subterranean termite</name>
    <dbReference type="NCBI Taxonomy" id="36987"/>
    <lineage>
        <taxon>Eukaryota</taxon>
        <taxon>Metazoa</taxon>
        <taxon>Ecdysozoa</taxon>
        <taxon>Arthropoda</taxon>
        <taxon>Hexapoda</taxon>
        <taxon>Insecta</taxon>
        <taxon>Pterygota</taxon>
        <taxon>Neoptera</taxon>
        <taxon>Polyneoptera</taxon>
        <taxon>Dictyoptera</taxon>
        <taxon>Blattodea</taxon>
        <taxon>Blattoidea</taxon>
        <taxon>Termitoidae</taxon>
        <taxon>Rhinotermitidae</taxon>
        <taxon>Coptotermes</taxon>
    </lineage>
</organism>
<sequence>MQYINAFLKDTGQSLSVRTTSNNMKFCPVFLLALGIAAAADSVARKLTVFGVPGVASVWDTVGSSVLGVKSIYPYNVPLSVNHFLPYNVYYPNIPNLVRNDLQSVPVSLRDVYNRPVMMVVKSTSGDEGLTVYFLEYGLSSLAENPQTKFIHDAIKSGAEKTAVVIHPTVLQNTPAFKIIKDLLVVKAYVPVGIKFGHFINSISHNTPYVFIHDKDDVSTFDLDGLVRVGTLDVAEEKVHCISCY</sequence>
<evidence type="ECO:0000313" key="2">
    <source>
        <dbReference type="Proteomes" id="UP000502823"/>
    </source>
</evidence>
<dbReference type="EMBL" id="BLKM01008815">
    <property type="protein sequence ID" value="GFG35029.1"/>
    <property type="molecule type" value="Genomic_DNA"/>
</dbReference>
<comment type="caution">
    <text evidence="1">The sequence shown here is derived from an EMBL/GenBank/DDBJ whole genome shotgun (WGS) entry which is preliminary data.</text>
</comment>
<reference evidence="2" key="1">
    <citation type="submission" date="2020-01" db="EMBL/GenBank/DDBJ databases">
        <title>Draft genome sequence of the Termite Coptotermes fromosanus.</title>
        <authorList>
            <person name="Itakura S."/>
            <person name="Yosikawa Y."/>
            <person name="Umezawa K."/>
        </authorList>
    </citation>
    <scope>NUCLEOTIDE SEQUENCE [LARGE SCALE GENOMIC DNA]</scope>
</reference>
<gene>
    <name evidence="1" type="ORF">Cfor_08511</name>
</gene>